<keyword evidence="3" id="KW-1185">Reference proteome</keyword>
<dbReference type="Proteomes" id="UP001178507">
    <property type="component" value="Unassembled WGS sequence"/>
</dbReference>
<comment type="caution">
    <text evidence="2">The sequence shown here is derived from an EMBL/GenBank/DDBJ whole genome shotgun (WGS) entry which is preliminary data.</text>
</comment>
<organism evidence="2 3">
    <name type="scientific">Effrenium voratum</name>
    <dbReference type="NCBI Taxonomy" id="2562239"/>
    <lineage>
        <taxon>Eukaryota</taxon>
        <taxon>Sar</taxon>
        <taxon>Alveolata</taxon>
        <taxon>Dinophyceae</taxon>
        <taxon>Suessiales</taxon>
        <taxon>Symbiodiniaceae</taxon>
        <taxon>Effrenium</taxon>
    </lineage>
</organism>
<evidence type="ECO:0008006" key="4">
    <source>
        <dbReference type="Google" id="ProtNLM"/>
    </source>
</evidence>
<protein>
    <recommendedName>
        <fullName evidence="4">C3H1-type domain-containing protein</fullName>
    </recommendedName>
</protein>
<dbReference type="EMBL" id="CAUJNA010001879">
    <property type="protein sequence ID" value="CAJ1389443.1"/>
    <property type="molecule type" value="Genomic_DNA"/>
</dbReference>
<accession>A0AA36IL47</accession>
<reference evidence="2" key="1">
    <citation type="submission" date="2023-08" db="EMBL/GenBank/DDBJ databases">
        <authorList>
            <person name="Chen Y."/>
            <person name="Shah S."/>
            <person name="Dougan E. K."/>
            <person name="Thang M."/>
            <person name="Chan C."/>
        </authorList>
    </citation>
    <scope>NUCLEOTIDE SEQUENCE</scope>
</reference>
<evidence type="ECO:0000313" key="3">
    <source>
        <dbReference type="Proteomes" id="UP001178507"/>
    </source>
</evidence>
<gene>
    <name evidence="1" type="ORF">EVOR1521_LOCUS14358</name>
    <name evidence="2" type="ORF">EVOR1521_LOCUS15057</name>
</gene>
<sequence length="103" mass="11658">MSAISLPTSYCREAMSVSASSASPSPEWLPLPRLAKEEMHVAGLCVPCLFHRSKADGCRKGDACSHCHFCSRSEVSHRRKALHLQMKRKEAAQMHQEKQFFWL</sequence>
<evidence type="ECO:0000313" key="1">
    <source>
        <dbReference type="EMBL" id="CAJ1388506.1"/>
    </source>
</evidence>
<dbReference type="EMBL" id="CAUJNA010001702">
    <property type="protein sequence ID" value="CAJ1388506.1"/>
    <property type="molecule type" value="Genomic_DNA"/>
</dbReference>
<proteinExistence type="predicted"/>
<dbReference type="AlphaFoldDB" id="A0AA36IL47"/>
<name>A0AA36IL47_9DINO</name>
<evidence type="ECO:0000313" key="2">
    <source>
        <dbReference type="EMBL" id="CAJ1389443.1"/>
    </source>
</evidence>